<dbReference type="AlphaFoldDB" id="A0A495J0I5"/>
<evidence type="ECO:0000256" key="1">
    <source>
        <dbReference type="SAM" id="MobiDB-lite"/>
    </source>
</evidence>
<dbReference type="EMBL" id="RBKU01000001">
    <property type="protein sequence ID" value="RKR82480.1"/>
    <property type="molecule type" value="Genomic_DNA"/>
</dbReference>
<accession>A0A495J0I5</accession>
<dbReference type="RefSeq" id="WP_121198079.1">
    <property type="nucleotide sequence ID" value="NZ_RBKU01000001.1"/>
</dbReference>
<protein>
    <submittedName>
        <fullName evidence="2">Uncharacterized protein</fullName>
    </submittedName>
</protein>
<dbReference type="Proteomes" id="UP000268007">
    <property type="component" value="Unassembled WGS sequence"/>
</dbReference>
<evidence type="ECO:0000313" key="2">
    <source>
        <dbReference type="EMBL" id="RKR82480.1"/>
    </source>
</evidence>
<evidence type="ECO:0000313" key="3">
    <source>
        <dbReference type="Proteomes" id="UP000268007"/>
    </source>
</evidence>
<gene>
    <name evidence="2" type="ORF">BDD43_2663</name>
</gene>
<dbReference type="OrthoDB" id="853871at2"/>
<keyword evidence="3" id="KW-1185">Reference proteome</keyword>
<feature type="compositionally biased region" description="Polar residues" evidence="1">
    <location>
        <begin position="177"/>
        <end position="197"/>
    </location>
</feature>
<feature type="compositionally biased region" description="Low complexity" evidence="1">
    <location>
        <begin position="219"/>
        <end position="229"/>
    </location>
</feature>
<comment type="caution">
    <text evidence="2">The sequence shown here is derived from an EMBL/GenBank/DDBJ whole genome shotgun (WGS) entry which is preliminary data.</text>
</comment>
<feature type="compositionally biased region" description="Pro residues" evidence="1">
    <location>
        <begin position="232"/>
        <end position="242"/>
    </location>
</feature>
<name>A0A495J0I5_9SPHI</name>
<feature type="region of interest" description="Disordered" evidence="1">
    <location>
        <begin position="138"/>
        <end position="242"/>
    </location>
</feature>
<sequence>MTFQEFFKKKKINLDLLKAAEPALFAEFELHYGQMGEKSFDHTKKYWFNTLRRKYHSPDEPKVDKVPIENRLAEQTVVEAITDEPQTVAAPKLGFKPKFKTGASAPENVPPVAEEITGQESGAEAAAPKLGFKPKFKSAASALQNEPPVAQEITGPASGTEPAAPKLGFKPKFKSATPAQTTPVEPLTTPESNTEPPASTVALPPKLGFKPKFKPSSPPASQQPSANGATNPNPPDADTPSE</sequence>
<feature type="region of interest" description="Disordered" evidence="1">
    <location>
        <begin position="99"/>
        <end position="123"/>
    </location>
</feature>
<reference evidence="2 3" key="1">
    <citation type="submission" date="2018-10" db="EMBL/GenBank/DDBJ databases">
        <title>Genomic Encyclopedia of Archaeal and Bacterial Type Strains, Phase II (KMG-II): from individual species to whole genera.</title>
        <authorList>
            <person name="Goeker M."/>
        </authorList>
    </citation>
    <scope>NUCLEOTIDE SEQUENCE [LARGE SCALE GENOMIC DNA]</scope>
    <source>
        <strain evidence="2 3">DSM 18602</strain>
    </source>
</reference>
<proteinExistence type="predicted"/>
<organism evidence="2 3">
    <name type="scientific">Mucilaginibacter gracilis</name>
    <dbReference type="NCBI Taxonomy" id="423350"/>
    <lineage>
        <taxon>Bacteria</taxon>
        <taxon>Pseudomonadati</taxon>
        <taxon>Bacteroidota</taxon>
        <taxon>Sphingobacteriia</taxon>
        <taxon>Sphingobacteriales</taxon>
        <taxon>Sphingobacteriaceae</taxon>
        <taxon>Mucilaginibacter</taxon>
    </lineage>
</organism>